<evidence type="ECO:0000313" key="3">
    <source>
        <dbReference type="EMBL" id="KAG9445812.1"/>
    </source>
</evidence>
<dbReference type="EMBL" id="JAINDJ010000005">
    <property type="protein sequence ID" value="KAG9445812.1"/>
    <property type="molecule type" value="Genomic_DNA"/>
</dbReference>
<name>A0AAV7EE54_ARIFI</name>
<keyword evidence="1" id="KW-1133">Transmembrane helix</keyword>
<dbReference type="PANTHER" id="PTHR46686">
    <property type="entry name" value="GLYCOSYLTRANSFERASE"/>
    <property type="match status" value="1"/>
</dbReference>
<dbReference type="AlphaFoldDB" id="A0AAV7EE54"/>
<feature type="transmembrane region" description="Helical" evidence="1">
    <location>
        <begin position="20"/>
        <end position="36"/>
    </location>
</feature>
<feature type="domain" description="Glycosyltransferase subfamily 4-like N-terminal" evidence="2">
    <location>
        <begin position="94"/>
        <end position="276"/>
    </location>
</feature>
<keyword evidence="4" id="KW-1185">Reference proteome</keyword>
<dbReference type="PANTHER" id="PTHR46686:SF2">
    <property type="entry name" value="GLYCOSYLTRANSFERASE"/>
    <property type="match status" value="1"/>
</dbReference>
<reference evidence="3 4" key="1">
    <citation type="submission" date="2021-07" db="EMBL/GenBank/DDBJ databases">
        <title>The Aristolochia fimbriata genome: insights into angiosperm evolution, floral development and chemical biosynthesis.</title>
        <authorList>
            <person name="Jiao Y."/>
        </authorList>
    </citation>
    <scope>NUCLEOTIDE SEQUENCE [LARGE SCALE GENOMIC DNA]</scope>
    <source>
        <strain evidence="3">IBCAS-2021</strain>
        <tissue evidence="3">Leaf</tissue>
    </source>
</reference>
<gene>
    <name evidence="3" type="ORF">H6P81_011940</name>
</gene>
<proteinExistence type="predicted"/>
<dbReference type="Pfam" id="PF13439">
    <property type="entry name" value="Glyco_transf_4"/>
    <property type="match status" value="1"/>
</dbReference>
<dbReference type="CDD" id="cd03801">
    <property type="entry name" value="GT4_PimA-like"/>
    <property type="match status" value="1"/>
</dbReference>
<comment type="caution">
    <text evidence="3">The sequence shown here is derived from an EMBL/GenBank/DDBJ whole genome shotgun (WGS) entry which is preliminary data.</text>
</comment>
<evidence type="ECO:0000256" key="1">
    <source>
        <dbReference type="SAM" id="Phobius"/>
    </source>
</evidence>
<dbReference type="Proteomes" id="UP000825729">
    <property type="component" value="Unassembled WGS sequence"/>
</dbReference>
<protein>
    <recommendedName>
        <fullName evidence="2">Glycosyltransferase subfamily 4-like N-terminal domain-containing protein</fullName>
    </recommendedName>
</protein>
<keyword evidence="1" id="KW-0472">Membrane</keyword>
<dbReference type="SUPFAM" id="SSF53756">
    <property type="entry name" value="UDP-Glycosyltransferase/glycogen phosphorylase"/>
    <property type="match status" value="1"/>
</dbReference>
<dbReference type="InterPro" id="IPR028098">
    <property type="entry name" value="Glyco_trans_4-like_N"/>
</dbReference>
<accession>A0AAV7EE54</accession>
<keyword evidence="1" id="KW-0812">Transmembrane</keyword>
<evidence type="ECO:0000313" key="4">
    <source>
        <dbReference type="Proteomes" id="UP000825729"/>
    </source>
</evidence>
<sequence>MGGNGSTAPTKRSSCRSSSFYLFALLITSLFFFFAYPSHRPFENPAGSEQPVLFSGDLRDATIPWNKLCFGSSTLEKLKLAVFSKKWPVQGAAPGGMERHAFTLYSALAAMGHEVHVYTAPSDNRRPHPDVVRGTLHVHFVPNDSGSLNLSLAVQSSRRDARDKPFDYVHTESVSLPPWRARTMTAPDVAVTWHGIWYESMHSTLLEDLLWEPRGPSGSDPFLREAMPRLVDEIRFFPSYANHICISDSAGDALVNVYGIPPRNVHVILNGVDHTRFVHDPAAGIRFRNKHGVPSNDNATTLVMGVAGRLVRDKGHPLLYEAFSTIAARHPSVLLLVAGDGPWAKRYEELRPRVRVLGPLGPAELSDFYNAVDVFVNPTVRPQGLDLTLIEAMHCGKPLVTTNFPSIKGTVVVNGGLGYLHSPNVRSLVEAMEAAVRDGREALRRKGEACRAHARSMFTATKMAASYERFFLCMKNKKYCWYPLPTDC</sequence>
<organism evidence="3 4">
    <name type="scientific">Aristolochia fimbriata</name>
    <name type="common">White veined hardy Dutchman's pipe vine</name>
    <dbReference type="NCBI Taxonomy" id="158543"/>
    <lineage>
        <taxon>Eukaryota</taxon>
        <taxon>Viridiplantae</taxon>
        <taxon>Streptophyta</taxon>
        <taxon>Embryophyta</taxon>
        <taxon>Tracheophyta</taxon>
        <taxon>Spermatophyta</taxon>
        <taxon>Magnoliopsida</taxon>
        <taxon>Magnoliidae</taxon>
        <taxon>Piperales</taxon>
        <taxon>Aristolochiaceae</taxon>
        <taxon>Aristolochia</taxon>
    </lineage>
</organism>
<dbReference type="Pfam" id="PF13692">
    <property type="entry name" value="Glyco_trans_1_4"/>
    <property type="match status" value="1"/>
</dbReference>
<evidence type="ECO:0000259" key="2">
    <source>
        <dbReference type="Pfam" id="PF13439"/>
    </source>
</evidence>
<dbReference type="Gene3D" id="3.40.50.2000">
    <property type="entry name" value="Glycogen Phosphorylase B"/>
    <property type="match status" value="2"/>
</dbReference>